<dbReference type="AlphaFoldDB" id="A0A382X7S3"/>
<dbReference type="InterPro" id="IPR038116">
    <property type="entry name" value="TrpR-like_sf"/>
</dbReference>
<accession>A0A382X7S3</accession>
<sequence length="75" mass="8495">MKDAQIGIIIDGTTLTDYAGDLLPSKDRVRYRRNRVVKLLLNGCSQRNISSTLHCSLSTIEKDIKSLRTQFLSQQ</sequence>
<name>A0A382X7S3_9ZZZZ</name>
<protein>
    <recommendedName>
        <fullName evidence="2">HTH luxR-type domain-containing protein</fullName>
    </recommendedName>
</protein>
<dbReference type="EMBL" id="UINC01165115">
    <property type="protein sequence ID" value="SVD66331.1"/>
    <property type="molecule type" value="Genomic_DNA"/>
</dbReference>
<evidence type="ECO:0000313" key="1">
    <source>
        <dbReference type="EMBL" id="SVD66331.1"/>
    </source>
</evidence>
<proteinExistence type="predicted"/>
<dbReference type="Gene3D" id="1.10.1270.10">
    <property type="entry name" value="TrpR-like"/>
    <property type="match status" value="1"/>
</dbReference>
<evidence type="ECO:0008006" key="2">
    <source>
        <dbReference type="Google" id="ProtNLM"/>
    </source>
</evidence>
<organism evidence="1">
    <name type="scientific">marine metagenome</name>
    <dbReference type="NCBI Taxonomy" id="408172"/>
    <lineage>
        <taxon>unclassified sequences</taxon>
        <taxon>metagenomes</taxon>
        <taxon>ecological metagenomes</taxon>
    </lineage>
</organism>
<reference evidence="1" key="1">
    <citation type="submission" date="2018-05" db="EMBL/GenBank/DDBJ databases">
        <authorList>
            <person name="Lanie J.A."/>
            <person name="Ng W.-L."/>
            <person name="Kazmierczak K.M."/>
            <person name="Andrzejewski T.M."/>
            <person name="Davidsen T.M."/>
            <person name="Wayne K.J."/>
            <person name="Tettelin H."/>
            <person name="Glass J.I."/>
            <person name="Rusch D."/>
            <person name="Podicherti R."/>
            <person name="Tsui H.-C.T."/>
            <person name="Winkler M.E."/>
        </authorList>
    </citation>
    <scope>NUCLEOTIDE SEQUENCE</scope>
</reference>
<gene>
    <name evidence="1" type="ORF">METZ01_LOCUS419185</name>
</gene>